<dbReference type="AlphaFoldDB" id="A0AAW1MDT9"/>
<comment type="caution">
    <text evidence="2">The sequence shown here is derived from an EMBL/GenBank/DDBJ whole genome shotgun (WGS) entry which is preliminary data.</text>
</comment>
<feature type="region of interest" description="Disordered" evidence="1">
    <location>
        <begin position="61"/>
        <end position="101"/>
    </location>
</feature>
<reference evidence="2 3" key="1">
    <citation type="journal article" date="2024" name="BMC Genomics">
        <title>De novo assembly and annotation of Popillia japonica's genome with initial clues to its potential as an invasive pest.</title>
        <authorList>
            <person name="Cucini C."/>
            <person name="Boschi S."/>
            <person name="Funari R."/>
            <person name="Cardaioli E."/>
            <person name="Iannotti N."/>
            <person name="Marturano G."/>
            <person name="Paoli F."/>
            <person name="Bruttini M."/>
            <person name="Carapelli A."/>
            <person name="Frati F."/>
            <person name="Nardi F."/>
        </authorList>
    </citation>
    <scope>NUCLEOTIDE SEQUENCE [LARGE SCALE GENOMIC DNA]</scope>
    <source>
        <strain evidence="2">DMR45628</strain>
    </source>
</reference>
<protein>
    <submittedName>
        <fullName evidence="2">Uncharacterized protein</fullName>
    </submittedName>
</protein>
<feature type="compositionally biased region" description="Polar residues" evidence="1">
    <location>
        <begin position="8"/>
        <end position="20"/>
    </location>
</feature>
<dbReference type="EMBL" id="JASPKY010000057">
    <property type="protein sequence ID" value="KAK9744520.1"/>
    <property type="molecule type" value="Genomic_DNA"/>
</dbReference>
<evidence type="ECO:0000313" key="3">
    <source>
        <dbReference type="Proteomes" id="UP001458880"/>
    </source>
</evidence>
<evidence type="ECO:0000313" key="2">
    <source>
        <dbReference type="EMBL" id="KAK9744520.1"/>
    </source>
</evidence>
<sequence length="101" mass="11310">MESHKTTGNETTGTLRNQSPGKPPRLARKAPDPDVLFIYNIYVPRYQELHVHRRHPRSLQHYPTFSGGIPPARVSKCTEARTGPPLQPDADGPWNRSQATG</sequence>
<organism evidence="2 3">
    <name type="scientific">Popillia japonica</name>
    <name type="common">Japanese beetle</name>
    <dbReference type="NCBI Taxonomy" id="7064"/>
    <lineage>
        <taxon>Eukaryota</taxon>
        <taxon>Metazoa</taxon>
        <taxon>Ecdysozoa</taxon>
        <taxon>Arthropoda</taxon>
        <taxon>Hexapoda</taxon>
        <taxon>Insecta</taxon>
        <taxon>Pterygota</taxon>
        <taxon>Neoptera</taxon>
        <taxon>Endopterygota</taxon>
        <taxon>Coleoptera</taxon>
        <taxon>Polyphaga</taxon>
        <taxon>Scarabaeiformia</taxon>
        <taxon>Scarabaeidae</taxon>
        <taxon>Rutelinae</taxon>
        <taxon>Popillia</taxon>
    </lineage>
</organism>
<evidence type="ECO:0000256" key="1">
    <source>
        <dbReference type="SAM" id="MobiDB-lite"/>
    </source>
</evidence>
<gene>
    <name evidence="2" type="ORF">QE152_g7743</name>
</gene>
<dbReference type="Proteomes" id="UP001458880">
    <property type="component" value="Unassembled WGS sequence"/>
</dbReference>
<keyword evidence="3" id="KW-1185">Reference proteome</keyword>
<accession>A0AAW1MDT9</accession>
<name>A0AAW1MDT9_POPJA</name>
<proteinExistence type="predicted"/>
<feature type="region of interest" description="Disordered" evidence="1">
    <location>
        <begin position="1"/>
        <end position="30"/>
    </location>
</feature>